<dbReference type="Gene3D" id="3.40.1280.10">
    <property type="match status" value="1"/>
</dbReference>
<dbReference type="PANTHER" id="PTHR33603:SF1">
    <property type="entry name" value="RIBOSOMAL RNA LARGE SUBUNIT METHYLTRANSFERASE H"/>
    <property type="match status" value="1"/>
</dbReference>
<dbReference type="GO" id="GO:0005737">
    <property type="term" value="C:cytoplasm"/>
    <property type="evidence" value="ECO:0007669"/>
    <property type="project" value="UniProtKB-SubCell"/>
</dbReference>
<dbReference type="InterPro" id="IPR029026">
    <property type="entry name" value="tRNA_m1G_MTases_N"/>
</dbReference>
<dbReference type="Proteomes" id="UP000541109">
    <property type="component" value="Unassembled WGS sequence"/>
</dbReference>
<organism evidence="6 7">
    <name type="scientific">Stappia albiluteola</name>
    <dbReference type="NCBI Taxonomy" id="2758565"/>
    <lineage>
        <taxon>Bacteria</taxon>
        <taxon>Pseudomonadati</taxon>
        <taxon>Pseudomonadota</taxon>
        <taxon>Alphaproteobacteria</taxon>
        <taxon>Hyphomicrobiales</taxon>
        <taxon>Stappiaceae</taxon>
        <taxon>Stappia</taxon>
    </lineage>
</organism>
<comment type="function">
    <text evidence="5">Specifically methylates the pseudouridine at position 1915 (m3Psi1915) in 23S rRNA.</text>
</comment>
<feature type="binding site" evidence="5">
    <location>
        <position position="108"/>
    </location>
    <ligand>
        <name>S-adenosyl-L-methionine</name>
        <dbReference type="ChEBI" id="CHEBI:59789"/>
    </ligand>
</feature>
<comment type="subcellular location">
    <subcellularLocation>
        <location evidence="5">Cytoplasm</location>
    </subcellularLocation>
</comment>
<accession>A0A839ABP7</accession>
<dbReference type="PANTHER" id="PTHR33603">
    <property type="entry name" value="METHYLTRANSFERASE"/>
    <property type="match status" value="1"/>
</dbReference>
<feature type="binding site" evidence="5">
    <location>
        <begin position="127"/>
        <end position="132"/>
    </location>
    <ligand>
        <name>S-adenosyl-L-methionine</name>
        <dbReference type="ChEBI" id="CHEBI:59789"/>
    </ligand>
</feature>
<keyword evidence="7" id="KW-1185">Reference proteome</keyword>
<comment type="catalytic activity">
    <reaction evidence="5">
        <text>pseudouridine(1915) in 23S rRNA + S-adenosyl-L-methionine = N(3)-methylpseudouridine(1915) in 23S rRNA + S-adenosyl-L-homocysteine + H(+)</text>
        <dbReference type="Rhea" id="RHEA:42752"/>
        <dbReference type="Rhea" id="RHEA-COMP:10221"/>
        <dbReference type="Rhea" id="RHEA-COMP:10222"/>
        <dbReference type="ChEBI" id="CHEBI:15378"/>
        <dbReference type="ChEBI" id="CHEBI:57856"/>
        <dbReference type="ChEBI" id="CHEBI:59789"/>
        <dbReference type="ChEBI" id="CHEBI:65314"/>
        <dbReference type="ChEBI" id="CHEBI:74486"/>
        <dbReference type="EC" id="2.1.1.177"/>
    </reaction>
</comment>
<dbReference type="EC" id="2.1.1.177" evidence="5"/>
<evidence type="ECO:0000313" key="7">
    <source>
        <dbReference type="Proteomes" id="UP000541109"/>
    </source>
</evidence>
<dbReference type="PIRSF" id="PIRSF004505">
    <property type="entry name" value="MT_bac"/>
    <property type="match status" value="1"/>
</dbReference>
<dbReference type="GO" id="GO:0070038">
    <property type="term" value="F:rRNA (pseudouridine-N3-)-methyltransferase activity"/>
    <property type="evidence" value="ECO:0007669"/>
    <property type="project" value="UniProtKB-UniRule"/>
</dbReference>
<dbReference type="NCBIfam" id="NF000989">
    <property type="entry name" value="PRK00103.2-3"/>
    <property type="match status" value="1"/>
</dbReference>
<comment type="caution">
    <text evidence="6">The sequence shown here is derived from an EMBL/GenBank/DDBJ whole genome shotgun (WGS) entry which is preliminary data.</text>
</comment>
<evidence type="ECO:0000313" key="6">
    <source>
        <dbReference type="EMBL" id="MBA5777043.1"/>
    </source>
</evidence>
<dbReference type="EMBL" id="JACFXV010000044">
    <property type="protein sequence ID" value="MBA5777043.1"/>
    <property type="molecule type" value="Genomic_DNA"/>
</dbReference>
<dbReference type="AlphaFoldDB" id="A0A839ABP7"/>
<dbReference type="CDD" id="cd18081">
    <property type="entry name" value="RlmH-like"/>
    <property type="match status" value="1"/>
</dbReference>
<dbReference type="InterPro" id="IPR029028">
    <property type="entry name" value="Alpha/beta_knot_MTases"/>
</dbReference>
<keyword evidence="5" id="KW-0963">Cytoplasm</keyword>
<dbReference type="Pfam" id="PF02590">
    <property type="entry name" value="SPOUT_MTase"/>
    <property type="match status" value="1"/>
</dbReference>
<evidence type="ECO:0000256" key="4">
    <source>
        <dbReference type="ARBA" id="ARBA00038303"/>
    </source>
</evidence>
<dbReference type="InterPro" id="IPR003742">
    <property type="entry name" value="RlmH-like"/>
</dbReference>
<keyword evidence="5" id="KW-0698">rRNA processing</keyword>
<keyword evidence="1 5" id="KW-0489">Methyltransferase</keyword>
<evidence type="ECO:0000256" key="3">
    <source>
        <dbReference type="ARBA" id="ARBA00022691"/>
    </source>
</evidence>
<sequence length="160" mass="17547">MRVYFAAIGRMKAGAERELFARYFDRIGKTGRSLGITHVQEIELPESRASRAEERKEEEAAALLSALPDAALIVALDENGRTFSSEAFAERLDGWRNNGTPAVAFVVGGPDGHGAAMLSRADLTLAFGPMTWPHQIVRALVAEQVYRALTILTGHPYHRV</sequence>
<protein>
    <recommendedName>
        <fullName evidence="5">Ribosomal RNA large subunit methyltransferase H</fullName>
        <ecNumber evidence="5">2.1.1.177</ecNumber>
    </recommendedName>
    <alternativeName>
        <fullName evidence="5">23S rRNA (pseudouridine1915-N3)-methyltransferase</fullName>
    </alternativeName>
    <alternativeName>
        <fullName evidence="5">23S rRNA m3Psi1915 methyltransferase</fullName>
    </alternativeName>
    <alternativeName>
        <fullName evidence="5">rRNA (pseudouridine-N3-)-methyltransferase RlmH</fullName>
    </alternativeName>
</protein>
<proteinExistence type="inferred from homology"/>
<evidence type="ECO:0000256" key="5">
    <source>
        <dbReference type="HAMAP-Rule" id="MF_00658"/>
    </source>
</evidence>
<comment type="subunit">
    <text evidence="5">Homodimer.</text>
</comment>
<evidence type="ECO:0000256" key="1">
    <source>
        <dbReference type="ARBA" id="ARBA00022603"/>
    </source>
</evidence>
<feature type="binding site" evidence="5">
    <location>
        <position position="76"/>
    </location>
    <ligand>
        <name>S-adenosyl-L-methionine</name>
        <dbReference type="ChEBI" id="CHEBI:59789"/>
    </ligand>
</feature>
<evidence type="ECO:0000256" key="2">
    <source>
        <dbReference type="ARBA" id="ARBA00022679"/>
    </source>
</evidence>
<keyword evidence="2 5" id="KW-0808">Transferase</keyword>
<dbReference type="HAMAP" id="MF_00658">
    <property type="entry name" value="23SrRNA_methyltr_H"/>
    <property type="match status" value="1"/>
</dbReference>
<reference evidence="6 7" key="1">
    <citation type="submission" date="2020-07" db="EMBL/GenBank/DDBJ databases">
        <title>Stappia sp., F7233, whole genome shotgun sequencing project.</title>
        <authorList>
            <person name="Jiang S."/>
            <person name="Liu Z.W."/>
            <person name="Du Z.J."/>
        </authorList>
    </citation>
    <scope>NUCLEOTIDE SEQUENCE [LARGE SCALE GENOMIC DNA]</scope>
    <source>
        <strain evidence="6 7">F7233</strain>
    </source>
</reference>
<gene>
    <name evidence="5 6" type="primary">rlmH</name>
    <name evidence="6" type="ORF">H2509_07855</name>
</gene>
<comment type="similarity">
    <text evidence="4 5">Belongs to the RNA methyltransferase RlmH family.</text>
</comment>
<dbReference type="RefSeq" id="WP_182164061.1">
    <property type="nucleotide sequence ID" value="NZ_JACFXV010000044.1"/>
</dbReference>
<name>A0A839ABP7_9HYPH</name>
<dbReference type="SUPFAM" id="SSF75217">
    <property type="entry name" value="alpha/beta knot"/>
    <property type="match status" value="1"/>
</dbReference>
<keyword evidence="3 5" id="KW-0949">S-adenosyl-L-methionine</keyword>